<name>A0ABT1Z1F8_9RHOB</name>
<evidence type="ECO:0000313" key="6">
    <source>
        <dbReference type="EMBL" id="MCR8826982.1"/>
    </source>
</evidence>
<evidence type="ECO:0000313" key="7">
    <source>
        <dbReference type="Proteomes" id="UP001165396"/>
    </source>
</evidence>
<dbReference type="Gene3D" id="1.10.10.60">
    <property type="entry name" value="Homeodomain-like"/>
    <property type="match status" value="1"/>
</dbReference>
<dbReference type="Pfam" id="PF00440">
    <property type="entry name" value="TetR_N"/>
    <property type="match status" value="1"/>
</dbReference>
<dbReference type="PROSITE" id="PS50977">
    <property type="entry name" value="HTH_TETR_2"/>
    <property type="match status" value="2"/>
</dbReference>
<sequence>MSDAATLRYHKRRETILDAASDQINSHGLKGLRLVSVAEAVGLNTTSITHYFKRRDLLAAATLERAIRRLDDMAAEAATEPDPRARVARLFALHFALVARIRRAEAHPETRLSDLRALDDPARGALIVRYRAVLDRVAGFFGASVDPDQQARNTARAQVLMDILHWSRIWTPHYSVSDFTRVQAQLMALMDYGLAPAGVAWAPQVLPLDTGPDDTGEIGREAYLRAGTHLLNERGYRGASVEGIAARLNVSKGSFYHHLAGKDELVLACFTRSYQRTTRAQTMAMESPGTWWDRIASCMATLLHIQFDARFPLLRTIAMQALPPERRPDVLQLSERMAQRFAGMMFDGMAEGSVRHVDPFIASQCLLAVLNGAIDQHQWAAARPTRQDAVAIYAAPFVHGIFDPD</sequence>
<feature type="DNA-binding region" description="H-T-H motif" evidence="4">
    <location>
        <begin position="33"/>
        <end position="52"/>
    </location>
</feature>
<keyword evidence="1" id="KW-0805">Transcription regulation</keyword>
<evidence type="ECO:0000259" key="5">
    <source>
        <dbReference type="PROSITE" id="PS50977"/>
    </source>
</evidence>
<dbReference type="InterPro" id="IPR041490">
    <property type="entry name" value="KstR2_TetR_C"/>
</dbReference>
<protein>
    <submittedName>
        <fullName evidence="6">TetR/AcrR family transcriptional regulator</fullName>
    </submittedName>
</protein>
<keyword evidence="3" id="KW-0804">Transcription</keyword>
<feature type="DNA-binding region" description="H-T-H motif" evidence="4">
    <location>
        <begin position="240"/>
        <end position="259"/>
    </location>
</feature>
<keyword evidence="7" id="KW-1185">Reference proteome</keyword>
<dbReference type="PANTHER" id="PTHR30055">
    <property type="entry name" value="HTH-TYPE TRANSCRIPTIONAL REGULATOR RUTR"/>
    <property type="match status" value="1"/>
</dbReference>
<dbReference type="Gene3D" id="1.10.357.10">
    <property type="entry name" value="Tetracycline Repressor, domain 2"/>
    <property type="match status" value="2"/>
</dbReference>
<evidence type="ECO:0000256" key="1">
    <source>
        <dbReference type="ARBA" id="ARBA00023015"/>
    </source>
</evidence>
<organism evidence="6 7">
    <name type="scientific">Pseudosulfitobacter koreensis</name>
    <dbReference type="NCBI Taxonomy" id="2968472"/>
    <lineage>
        <taxon>Bacteria</taxon>
        <taxon>Pseudomonadati</taxon>
        <taxon>Pseudomonadota</taxon>
        <taxon>Alphaproteobacteria</taxon>
        <taxon>Rhodobacterales</taxon>
        <taxon>Roseobacteraceae</taxon>
        <taxon>Pseudosulfitobacter</taxon>
    </lineage>
</organism>
<evidence type="ECO:0000256" key="3">
    <source>
        <dbReference type="ARBA" id="ARBA00023163"/>
    </source>
</evidence>
<dbReference type="PRINTS" id="PR00455">
    <property type="entry name" value="HTHTETR"/>
</dbReference>
<dbReference type="Proteomes" id="UP001165396">
    <property type="component" value="Unassembled WGS sequence"/>
</dbReference>
<dbReference type="EMBL" id="JANKJG010000007">
    <property type="protein sequence ID" value="MCR8826982.1"/>
    <property type="molecule type" value="Genomic_DNA"/>
</dbReference>
<dbReference type="SUPFAM" id="SSF46689">
    <property type="entry name" value="Homeodomain-like"/>
    <property type="match status" value="2"/>
</dbReference>
<feature type="domain" description="HTH tetR-type" evidence="5">
    <location>
        <begin position="217"/>
        <end position="277"/>
    </location>
</feature>
<dbReference type="PANTHER" id="PTHR30055:SF234">
    <property type="entry name" value="HTH-TYPE TRANSCRIPTIONAL REGULATOR BETI"/>
    <property type="match status" value="1"/>
</dbReference>
<dbReference type="Pfam" id="PF17932">
    <property type="entry name" value="TetR_C_24"/>
    <property type="match status" value="1"/>
</dbReference>
<dbReference type="InterPro" id="IPR001647">
    <property type="entry name" value="HTH_TetR"/>
</dbReference>
<evidence type="ECO:0000256" key="4">
    <source>
        <dbReference type="PROSITE-ProRule" id="PRU00335"/>
    </source>
</evidence>
<dbReference type="SUPFAM" id="SSF48498">
    <property type="entry name" value="Tetracyclin repressor-like, C-terminal domain"/>
    <property type="match status" value="1"/>
</dbReference>
<dbReference type="RefSeq" id="WP_258294724.1">
    <property type="nucleotide sequence ID" value="NZ_JANKJG010000007.1"/>
</dbReference>
<proteinExistence type="predicted"/>
<evidence type="ECO:0000256" key="2">
    <source>
        <dbReference type="ARBA" id="ARBA00023125"/>
    </source>
</evidence>
<reference evidence="6" key="1">
    <citation type="submission" date="2022-07" db="EMBL/GenBank/DDBJ databases">
        <title>Pseudosulfitobacter sp. strain AP-MA-4, whole genome sequence.</title>
        <authorList>
            <person name="Jiang Y."/>
        </authorList>
    </citation>
    <scope>NUCLEOTIDE SEQUENCE</scope>
    <source>
        <strain evidence="6">AP-MA-4</strain>
    </source>
</reference>
<feature type="domain" description="HTH tetR-type" evidence="5">
    <location>
        <begin position="10"/>
        <end position="70"/>
    </location>
</feature>
<dbReference type="InterPro" id="IPR036271">
    <property type="entry name" value="Tet_transcr_reg_TetR-rel_C_sf"/>
</dbReference>
<comment type="caution">
    <text evidence="6">The sequence shown here is derived from an EMBL/GenBank/DDBJ whole genome shotgun (WGS) entry which is preliminary data.</text>
</comment>
<accession>A0ABT1Z1F8</accession>
<gene>
    <name evidence="6" type="ORF">NTA49_10575</name>
</gene>
<dbReference type="InterPro" id="IPR009057">
    <property type="entry name" value="Homeodomain-like_sf"/>
</dbReference>
<keyword evidence="2 4" id="KW-0238">DNA-binding</keyword>
<dbReference type="InterPro" id="IPR050109">
    <property type="entry name" value="HTH-type_TetR-like_transc_reg"/>
</dbReference>